<reference evidence="3" key="1">
    <citation type="submission" date="2018-02" db="EMBL/GenBank/DDBJ databases">
        <authorList>
            <person name="Cohen D.B."/>
            <person name="Kent A.D."/>
        </authorList>
    </citation>
    <scope>NUCLEOTIDE SEQUENCE</scope>
</reference>
<sequence length="992" mass="110464">MSSSSTTTNSGSSSRTHHYPLLSSSTHLQIKLTKDNYLSWKTAITPYINGNKILHHIDGTSLPPPQYLPSSTSPPILVPNPNYLSWFEIDQLLLSILISTISDTLISSIVGLTSSRAVWTTLEKMFSSQSRARLMHTRYQLVTLKKGNLSITDFYQKAKQYSDLLASIGQPISDNDLIIHILGGLPTEYDSLVTTVNTRLADFSIDELYGHLLSHELRLEQHAVTPDLGIPAAHFAAKPPGTSTRGPQHHAASNRGSHQRYPPSCWHRFEQSYQAANSSSSQAFIAATTPVTDQVWYPDTGATNHMTADMQNLNLSAEDYMGNDQVRVGNGQVASTSHVILQLYLLIQSKIQLHICQKIELISPQFQLHLTSPNLLQLLPITPKILLLLPTQSENSADQSTKSAAPHQSTKSAALSHQPENTPHTSASLSSLNPNPPSIQTNVSLQDLDHATALSQHPMTTRSRANISKPKQMFPGLIKYPLPKALLAVHETPLHEPSCFTEASKQPQWCSAMNMEFTALLNNGTWSLVPSKPHVNLVGCKWVFRIKRHADGSIERYKARLVAKGFHQQPGIDYSETFSPVIKPITIRTVLSLAVASHWDIRQLDITNAFLHGVLSKTLHKAIYGLKQAPRAWFSRLSQRLLALGFHGSKSDTSLFIHNSGTDLIFFLIYVDDIIVTGNNKHSIARLIQALQADFALKDLGPLHFFLGVQAYTTETGLFLSQRRYISDLLKKTNMHEAKPVSSPMSSSTVLSKFGGTALSNPSTYQSVCQYMSHPTDDHWSAVKRILRYLKHTIHHGLLLHRTTTFSLQAFSDADWASCPDDRRSTTGYCIYLGRNLISWSSRKQRTVSRSSTESEYRAIAHASTEILWLQSLLTELGMKSTIPPVLWCDNIGATYLTANPLFHARTKHIEIDVHFVRDLVSTKALSIRFISSKDQVADTFTKPLPTPKFNVLRDTLNVRELPLRLRGPIKTTSSDKQHKPAMIKEDNSSNS</sequence>
<dbReference type="Pfam" id="PF07727">
    <property type="entry name" value="RVT_2"/>
    <property type="match status" value="1"/>
</dbReference>
<evidence type="ECO:0000256" key="1">
    <source>
        <dbReference type="SAM" id="MobiDB-lite"/>
    </source>
</evidence>
<feature type="region of interest" description="Disordered" evidence="1">
    <location>
        <begin position="237"/>
        <end position="260"/>
    </location>
</feature>
<proteinExistence type="predicted"/>
<dbReference type="InterPro" id="IPR043502">
    <property type="entry name" value="DNA/RNA_pol_sf"/>
</dbReference>
<dbReference type="CDD" id="cd09272">
    <property type="entry name" value="RNase_HI_RT_Ty1"/>
    <property type="match status" value="1"/>
</dbReference>
<evidence type="ECO:0000259" key="2">
    <source>
        <dbReference type="Pfam" id="PF07727"/>
    </source>
</evidence>
<feature type="compositionally biased region" description="Polar residues" evidence="1">
    <location>
        <begin position="396"/>
        <end position="427"/>
    </location>
</feature>
<organism evidence="3">
    <name type="scientific">Fagus sylvatica</name>
    <name type="common">Beechnut</name>
    <dbReference type="NCBI Taxonomy" id="28930"/>
    <lineage>
        <taxon>Eukaryota</taxon>
        <taxon>Viridiplantae</taxon>
        <taxon>Streptophyta</taxon>
        <taxon>Embryophyta</taxon>
        <taxon>Tracheophyta</taxon>
        <taxon>Spermatophyta</taxon>
        <taxon>Magnoliopsida</taxon>
        <taxon>eudicotyledons</taxon>
        <taxon>Gunneridae</taxon>
        <taxon>Pentapetalae</taxon>
        <taxon>rosids</taxon>
        <taxon>fabids</taxon>
        <taxon>Fagales</taxon>
        <taxon>Fagaceae</taxon>
        <taxon>Fagus</taxon>
    </lineage>
</organism>
<feature type="compositionally biased region" description="Basic and acidic residues" evidence="1">
    <location>
        <begin position="974"/>
        <end position="992"/>
    </location>
</feature>
<evidence type="ECO:0000313" key="3">
    <source>
        <dbReference type="EMBL" id="SPC95432.1"/>
    </source>
</evidence>
<dbReference type="Pfam" id="PF14223">
    <property type="entry name" value="Retrotran_gag_2"/>
    <property type="match status" value="1"/>
</dbReference>
<dbReference type="InterPro" id="IPR013103">
    <property type="entry name" value="RVT_2"/>
</dbReference>
<dbReference type="PANTHER" id="PTHR47481">
    <property type="match status" value="1"/>
</dbReference>
<dbReference type="EMBL" id="OIVN01001567">
    <property type="protein sequence ID" value="SPC95432.1"/>
    <property type="molecule type" value="Genomic_DNA"/>
</dbReference>
<dbReference type="PANTHER" id="PTHR47481:SF22">
    <property type="entry name" value="RETROTRANSPOSON GAG DOMAIN-CONTAINING PROTEIN"/>
    <property type="match status" value="1"/>
</dbReference>
<feature type="region of interest" description="Disordered" evidence="1">
    <location>
        <begin position="396"/>
        <end position="442"/>
    </location>
</feature>
<protein>
    <recommendedName>
        <fullName evidence="2">Reverse transcriptase Ty1/copia-type domain-containing protein</fullName>
    </recommendedName>
</protein>
<dbReference type="AlphaFoldDB" id="A0A2N9G798"/>
<feature type="region of interest" description="Disordered" evidence="1">
    <location>
        <begin position="968"/>
        <end position="992"/>
    </location>
</feature>
<name>A0A2N9G798_FAGSY</name>
<feature type="domain" description="Reverse transcriptase Ty1/copia-type" evidence="2">
    <location>
        <begin position="618"/>
        <end position="745"/>
    </location>
</feature>
<accession>A0A2N9G798</accession>
<gene>
    <name evidence="3" type="ORF">FSB_LOCUS23314</name>
</gene>
<dbReference type="SUPFAM" id="SSF56672">
    <property type="entry name" value="DNA/RNA polymerases"/>
    <property type="match status" value="1"/>
</dbReference>